<proteinExistence type="predicted"/>
<evidence type="ECO:0000256" key="1">
    <source>
        <dbReference type="SAM" id="MobiDB-lite"/>
    </source>
</evidence>
<protein>
    <submittedName>
        <fullName evidence="2">Serine/threonine/tyrosine kinase family protein</fullName>
    </submittedName>
</protein>
<name>A0A2P2PJY7_RHIMU</name>
<sequence length="44" mass="4800">MQMTGLHASSRGRNIHQCSHPARTRKPPPSALLQLTPKPKAANL</sequence>
<keyword evidence="2" id="KW-0808">Transferase</keyword>
<accession>A0A2P2PJY7</accession>
<keyword evidence="2" id="KW-0418">Kinase</keyword>
<evidence type="ECO:0000313" key="2">
    <source>
        <dbReference type="EMBL" id="MBX55050.1"/>
    </source>
</evidence>
<dbReference type="EMBL" id="GGEC01074566">
    <property type="protein sequence ID" value="MBX55050.1"/>
    <property type="molecule type" value="Transcribed_RNA"/>
</dbReference>
<feature type="region of interest" description="Disordered" evidence="1">
    <location>
        <begin position="1"/>
        <end position="44"/>
    </location>
</feature>
<organism evidence="2">
    <name type="scientific">Rhizophora mucronata</name>
    <name type="common">Asiatic mangrove</name>
    <dbReference type="NCBI Taxonomy" id="61149"/>
    <lineage>
        <taxon>Eukaryota</taxon>
        <taxon>Viridiplantae</taxon>
        <taxon>Streptophyta</taxon>
        <taxon>Embryophyta</taxon>
        <taxon>Tracheophyta</taxon>
        <taxon>Spermatophyta</taxon>
        <taxon>Magnoliopsida</taxon>
        <taxon>eudicotyledons</taxon>
        <taxon>Gunneridae</taxon>
        <taxon>Pentapetalae</taxon>
        <taxon>rosids</taxon>
        <taxon>fabids</taxon>
        <taxon>Malpighiales</taxon>
        <taxon>Rhizophoraceae</taxon>
        <taxon>Rhizophora</taxon>
    </lineage>
</organism>
<dbReference type="GO" id="GO:0016301">
    <property type="term" value="F:kinase activity"/>
    <property type="evidence" value="ECO:0007669"/>
    <property type="project" value="UniProtKB-KW"/>
</dbReference>
<dbReference type="AlphaFoldDB" id="A0A2P2PJY7"/>
<reference evidence="2" key="1">
    <citation type="submission" date="2018-02" db="EMBL/GenBank/DDBJ databases">
        <title>Rhizophora mucronata_Transcriptome.</title>
        <authorList>
            <person name="Meera S.P."/>
            <person name="Sreeshan A."/>
            <person name="Augustine A."/>
        </authorList>
    </citation>
    <scope>NUCLEOTIDE SEQUENCE</scope>
    <source>
        <tissue evidence="2">Leaf</tissue>
    </source>
</reference>